<organism evidence="2 3">
    <name type="scientific">Streptomyces laurentii</name>
    <dbReference type="NCBI Taxonomy" id="39478"/>
    <lineage>
        <taxon>Bacteria</taxon>
        <taxon>Bacillati</taxon>
        <taxon>Actinomycetota</taxon>
        <taxon>Actinomycetes</taxon>
        <taxon>Kitasatosporales</taxon>
        <taxon>Streptomycetaceae</taxon>
        <taxon>Streptomyces</taxon>
    </lineage>
</organism>
<evidence type="ECO:0000313" key="2">
    <source>
        <dbReference type="EMBL" id="BAU82581.1"/>
    </source>
</evidence>
<feature type="region of interest" description="Disordered" evidence="1">
    <location>
        <begin position="321"/>
        <end position="377"/>
    </location>
</feature>
<name>A0A160NXL5_STRLU</name>
<gene>
    <name evidence="2" type="ORF">SLA_1643</name>
</gene>
<dbReference type="Proteomes" id="UP000217676">
    <property type="component" value="Chromosome"/>
</dbReference>
<dbReference type="EMBL" id="AP017424">
    <property type="protein sequence ID" value="BAU82581.1"/>
    <property type="molecule type" value="Genomic_DNA"/>
</dbReference>
<protein>
    <recommendedName>
        <fullName evidence="4">DUF4034 domain-containing protein</fullName>
    </recommendedName>
</protein>
<proteinExistence type="predicted"/>
<keyword evidence="3" id="KW-1185">Reference proteome</keyword>
<reference evidence="2 3" key="1">
    <citation type="journal article" date="2016" name="Genome Announc.">
        <title>Complete Genome Sequence of Thiostrepton-Producing Streptomyces laurentii ATCC 31255.</title>
        <authorList>
            <person name="Doi K."/>
            <person name="Fujino Y."/>
            <person name="Nagayoshi Y."/>
            <person name="Ohshima T."/>
            <person name="Ogata S."/>
        </authorList>
    </citation>
    <scope>NUCLEOTIDE SEQUENCE [LARGE SCALE GENOMIC DNA]</scope>
    <source>
        <strain evidence="2 3">ATCC 31255</strain>
    </source>
</reference>
<feature type="compositionally biased region" description="Gly residues" evidence="1">
    <location>
        <begin position="328"/>
        <end position="340"/>
    </location>
</feature>
<accession>A0A160NXL5</accession>
<sequence length="377" mass="40250">MSLLRALIGTARLVRHAPRLAAGCPPDDDVLLDIPDARLAPALVAAALGDPEPAAKLLATTRDAAEWEDRDRQVTRLAAFAYHRDGWLERWLASAPDDPDALLVAAQLAVRRAWDSPARAERLHEVGPLVEAAAGADPRDPVPWRIALDHARGVRAGHTAFEALWEQALRRAPHHYGSHVAALKYLSAQWYGSHHECFDFAEQAAEDALPGSLAQALPVRAAFAQLAARPGPEHGVPGERIDAAADRALALSAEYPVADLWPAEIRNLLVHVLVERGRWHEALAEFGRIGPHATAFPWRLVADDPLRGFLDARATAVREVARRTPLRGGTGDGDGFGTGPGTALRAGPDTGRDTGSGADPADPDGRPGRGGPGGHYA</sequence>
<dbReference type="AlphaFoldDB" id="A0A160NXL5"/>
<evidence type="ECO:0000313" key="3">
    <source>
        <dbReference type="Proteomes" id="UP000217676"/>
    </source>
</evidence>
<dbReference type="KEGG" id="slau:SLA_1643"/>
<feature type="compositionally biased region" description="Gly residues" evidence="1">
    <location>
        <begin position="368"/>
        <end position="377"/>
    </location>
</feature>
<evidence type="ECO:0000256" key="1">
    <source>
        <dbReference type="SAM" id="MobiDB-lite"/>
    </source>
</evidence>
<evidence type="ECO:0008006" key="4">
    <source>
        <dbReference type="Google" id="ProtNLM"/>
    </source>
</evidence>